<accession>A0ABW3S1J6</accession>
<dbReference type="RefSeq" id="WP_379320718.1">
    <property type="nucleotide sequence ID" value="NZ_JBHTLM010000015.1"/>
</dbReference>
<feature type="region of interest" description="Disordered" evidence="1">
    <location>
        <begin position="90"/>
        <end position="156"/>
    </location>
</feature>
<protein>
    <submittedName>
        <fullName evidence="2">Uncharacterized protein</fullName>
    </submittedName>
</protein>
<organism evidence="2 3">
    <name type="scientific">Paenibacillus puldeungensis</name>
    <dbReference type="NCBI Taxonomy" id="696536"/>
    <lineage>
        <taxon>Bacteria</taxon>
        <taxon>Bacillati</taxon>
        <taxon>Bacillota</taxon>
        <taxon>Bacilli</taxon>
        <taxon>Bacillales</taxon>
        <taxon>Paenibacillaceae</taxon>
        <taxon>Paenibacillus</taxon>
    </lineage>
</organism>
<gene>
    <name evidence="2" type="ORF">ACFQ3W_18530</name>
</gene>
<dbReference type="EMBL" id="JBHTLM010000015">
    <property type="protein sequence ID" value="MFD1178276.1"/>
    <property type="molecule type" value="Genomic_DNA"/>
</dbReference>
<sequence length="326" mass="34681">MSAGLPRIQSKLTVVTHHRAIKKGSALKRKAKAIDMGKVSVVVTEPEKRTRPKRNHRLNQRKSRLIVRKKRRIKQRRQGKKLLLRRRMLRGRSKLTRGNKGLTRTASGKISLPMVHPPLNRPGARPEAGNPAKEAKPSSPASLTPEGGLRPDLSPDSAAVAPLAADAVSLLEQVGAILPKELPGQSSPEQFTLTGPADATALGVPVEAPANEVSAATAVSSVPPSIPNLTAAQPEGIPAASIPAEAAIGAAQGPEHAWPITSDAQELFVIPDENVVPDPAFVHVLKAGTDPVDFGIEWRRVEADEGIGSVLHPDTISRLSEEVTPD</sequence>
<comment type="caution">
    <text evidence="2">The sequence shown here is derived from an EMBL/GenBank/DDBJ whole genome shotgun (WGS) entry which is preliminary data.</text>
</comment>
<evidence type="ECO:0000313" key="2">
    <source>
        <dbReference type="EMBL" id="MFD1178276.1"/>
    </source>
</evidence>
<keyword evidence="3" id="KW-1185">Reference proteome</keyword>
<proteinExistence type="predicted"/>
<evidence type="ECO:0000313" key="3">
    <source>
        <dbReference type="Proteomes" id="UP001597262"/>
    </source>
</evidence>
<evidence type="ECO:0000256" key="1">
    <source>
        <dbReference type="SAM" id="MobiDB-lite"/>
    </source>
</evidence>
<reference evidence="3" key="1">
    <citation type="journal article" date="2019" name="Int. J. Syst. Evol. Microbiol.">
        <title>The Global Catalogue of Microorganisms (GCM) 10K type strain sequencing project: providing services to taxonomists for standard genome sequencing and annotation.</title>
        <authorList>
            <consortium name="The Broad Institute Genomics Platform"/>
            <consortium name="The Broad Institute Genome Sequencing Center for Infectious Disease"/>
            <person name="Wu L."/>
            <person name="Ma J."/>
        </authorList>
    </citation>
    <scope>NUCLEOTIDE SEQUENCE [LARGE SCALE GENOMIC DNA]</scope>
    <source>
        <strain evidence="3">CCUG 59189</strain>
    </source>
</reference>
<name>A0ABW3S1J6_9BACL</name>
<dbReference type="Proteomes" id="UP001597262">
    <property type="component" value="Unassembled WGS sequence"/>
</dbReference>